<organism evidence="3 4">
    <name type="scientific">Corynebacterium lipophilum</name>
    <dbReference type="NCBI Taxonomy" id="2804918"/>
    <lineage>
        <taxon>Bacteria</taxon>
        <taxon>Bacillati</taxon>
        <taxon>Actinomycetota</taxon>
        <taxon>Actinomycetes</taxon>
        <taxon>Mycobacteriales</taxon>
        <taxon>Corynebacteriaceae</taxon>
        <taxon>Corynebacterium</taxon>
    </lineage>
</organism>
<dbReference type="Proteomes" id="UP001205920">
    <property type="component" value="Unassembled WGS sequence"/>
</dbReference>
<evidence type="ECO:0000313" key="3">
    <source>
        <dbReference type="EMBL" id="MCO6395444.1"/>
    </source>
</evidence>
<feature type="transmembrane region" description="Helical" evidence="2">
    <location>
        <begin position="152"/>
        <end position="175"/>
    </location>
</feature>
<evidence type="ECO:0000313" key="4">
    <source>
        <dbReference type="Proteomes" id="UP001205920"/>
    </source>
</evidence>
<accession>A0AAW5HZ23</accession>
<feature type="transmembrane region" description="Helical" evidence="2">
    <location>
        <begin position="84"/>
        <end position="107"/>
    </location>
</feature>
<keyword evidence="2" id="KW-0812">Transmembrane</keyword>
<proteinExistence type="predicted"/>
<feature type="region of interest" description="Disordered" evidence="1">
    <location>
        <begin position="1"/>
        <end position="25"/>
    </location>
</feature>
<protein>
    <recommendedName>
        <fullName evidence="5">DUF2975 domain-containing protein</fullName>
    </recommendedName>
</protein>
<keyword evidence="2" id="KW-1133">Transmembrane helix</keyword>
<dbReference type="EMBL" id="JAEUWV010000028">
    <property type="protein sequence ID" value="MCO6395444.1"/>
    <property type="molecule type" value="Genomic_DNA"/>
</dbReference>
<evidence type="ECO:0000256" key="1">
    <source>
        <dbReference type="SAM" id="MobiDB-lite"/>
    </source>
</evidence>
<comment type="caution">
    <text evidence="3">The sequence shown here is derived from an EMBL/GenBank/DDBJ whole genome shotgun (WGS) entry which is preliminary data.</text>
</comment>
<keyword evidence="4" id="KW-1185">Reference proteome</keyword>
<feature type="transmembrane region" description="Helical" evidence="2">
    <location>
        <begin position="32"/>
        <end position="57"/>
    </location>
</feature>
<dbReference type="AlphaFoldDB" id="A0AAW5HZ23"/>
<feature type="transmembrane region" description="Helical" evidence="2">
    <location>
        <begin position="127"/>
        <end position="146"/>
    </location>
</feature>
<gene>
    <name evidence="3" type="ORF">JMN37_10770</name>
</gene>
<feature type="compositionally biased region" description="Low complexity" evidence="1">
    <location>
        <begin position="1"/>
        <end position="11"/>
    </location>
</feature>
<reference evidence="3 4" key="1">
    <citation type="submission" date="2021-01" db="EMBL/GenBank/DDBJ databases">
        <title>Identification and Characterization of Corynebacterium sp.</title>
        <authorList>
            <person name="Luo Q."/>
            <person name="Qu P."/>
            <person name="Chen Q."/>
        </authorList>
    </citation>
    <scope>NUCLEOTIDE SEQUENCE [LARGE SCALE GENOMIC DNA]</scope>
    <source>
        <strain evidence="3 4">MC-18</strain>
    </source>
</reference>
<evidence type="ECO:0000256" key="2">
    <source>
        <dbReference type="SAM" id="Phobius"/>
    </source>
</evidence>
<keyword evidence="2" id="KW-0472">Membrane</keyword>
<dbReference type="RefSeq" id="WP_083433292.1">
    <property type="nucleotide sequence ID" value="NZ_JAEUWV010000028.1"/>
</dbReference>
<evidence type="ECO:0008006" key="5">
    <source>
        <dbReference type="Google" id="ProtNLM"/>
    </source>
</evidence>
<name>A0AAW5HZ23_9CORY</name>
<sequence length="189" mass="20544">MANTPPAAQAPALPPRHRKDEPTQQQPEAVRYLLGAWAVMILGELLHQILAVVVTVLDPAALREAANQAAKNQSEAIPENMMQASMYATVVLMALLQLGIIVVFVLALRSVQRRGKWMLNATRVLQVFSVFFAVRVLTLFLMTPAATKVPVALFAVDGAVQIVVGVAGALGLFYASRKESQDYLRPAEQ</sequence>